<accession>A0A0P1LCG1</accession>
<accession>A0A0P1L613</accession>
<evidence type="ECO:0000313" key="1">
    <source>
        <dbReference type="EMBL" id="CUS91223.1"/>
    </source>
</evidence>
<dbReference type="EMBL" id="FAOP01000003">
    <property type="protein sequence ID" value="CUU03042.1"/>
    <property type="molecule type" value="Genomic_DNA"/>
</dbReference>
<gene>
    <name evidence="2" type="ORF">JGI4_00676</name>
    <name evidence="1" type="ORF">JGI8_01522</name>
</gene>
<dbReference type="Proteomes" id="UP000182200">
    <property type="component" value="Unassembled WGS sequence"/>
</dbReference>
<dbReference type="STRING" id="1633631.GCA_001442925_00676"/>
<accession>A0A0S4MVL8</accession>
<proteinExistence type="predicted"/>
<organism evidence="2 3">
    <name type="scientific">Candidatus Kryptonium thompsonii</name>
    <dbReference type="NCBI Taxonomy" id="1633631"/>
    <lineage>
        <taxon>Bacteria</taxon>
        <taxon>Pseudomonadati</taxon>
        <taxon>Candidatus Kryptoniota</taxon>
        <taxon>Candidatus Kryptonium</taxon>
    </lineage>
</organism>
<evidence type="ECO:0000313" key="4">
    <source>
        <dbReference type="Proteomes" id="UP000182200"/>
    </source>
</evidence>
<protein>
    <recommendedName>
        <fullName evidence="5">Fibronectin type-III domain-containing protein</fullName>
    </recommendedName>
</protein>
<dbReference type="SUPFAM" id="SSF49265">
    <property type="entry name" value="Fibronectin type III"/>
    <property type="match status" value="1"/>
</dbReference>
<accession>A0A0P1M8Q3</accession>
<dbReference type="Proteomes" id="UP000182011">
    <property type="component" value="Unassembled WGS sequence"/>
</dbReference>
<evidence type="ECO:0000313" key="2">
    <source>
        <dbReference type="EMBL" id="CUU03042.1"/>
    </source>
</evidence>
<keyword evidence="4" id="KW-1185">Reference proteome</keyword>
<accession>A0A0P1MJK8</accession>
<evidence type="ECO:0008006" key="5">
    <source>
        <dbReference type="Google" id="ProtNLM"/>
    </source>
</evidence>
<accession>A0A0P1LRS3</accession>
<reference evidence="2 3" key="1">
    <citation type="submission" date="2015-11" db="EMBL/GenBank/DDBJ databases">
        <authorList>
            <person name="Zhang Y."/>
            <person name="Guo Z."/>
        </authorList>
    </citation>
    <scope>NUCLEOTIDE SEQUENCE [LARGE SCALE GENOMIC DNA]</scope>
    <source>
        <strain evidence="2">JGI-4</strain>
    </source>
</reference>
<evidence type="ECO:0000313" key="3">
    <source>
        <dbReference type="Proteomes" id="UP000182011"/>
    </source>
</evidence>
<reference evidence="1 4" key="2">
    <citation type="submission" date="2015-11" db="EMBL/GenBank/DDBJ databases">
        <authorList>
            <person name="Varghese N."/>
        </authorList>
    </citation>
    <scope>NUCLEOTIDE SEQUENCE [LARGE SCALE GENOMIC DNA]</scope>
    <source>
        <strain evidence="1 4">JGI-8</strain>
    </source>
</reference>
<accession>A0A0P1LE59</accession>
<dbReference type="EMBL" id="CZVI01000023">
    <property type="protein sequence ID" value="CUS91223.1"/>
    <property type="molecule type" value="Genomic_DNA"/>
</dbReference>
<accession>A0A0P1LHX2</accession>
<dbReference type="InterPro" id="IPR036116">
    <property type="entry name" value="FN3_sf"/>
</dbReference>
<dbReference type="InterPro" id="IPR013783">
    <property type="entry name" value="Ig-like_fold"/>
</dbReference>
<dbReference type="PROSITE" id="PS51257">
    <property type="entry name" value="PROKAR_LIPOPROTEIN"/>
    <property type="match status" value="1"/>
</dbReference>
<dbReference type="Gene3D" id="2.60.40.10">
    <property type="entry name" value="Immunoglobulins"/>
    <property type="match status" value="1"/>
</dbReference>
<name>A0A0P1LCG1_9BACT</name>
<sequence length="237" mass="27085">MKWKIQIVFLISAVLFSCGPNRESLPAPDRPKIYPAPEPLSESDIGSGAIPEVDGIKILWGKVANSSGYKIYRGEMKGDKIEFVFYSDVKAQGGVSDTFFIDRNVEFRKVYYYYVRAYNRDNVESQPSDTISFELYFKPRLISPGNNSEVGADTLIFRWDDPNGGGDFVIRVKNAQTDSLIWIYSYRSFSIFSVRFNIDSKARENLTPGRQYKWRVDRVQFGQNAGSKSNWGVFNVK</sequence>
<dbReference type="AlphaFoldDB" id="A0A0P1LCG1"/>
<dbReference type="RefSeq" id="WP_075426998.1">
    <property type="nucleotide sequence ID" value="NZ_CZVI01000023.1"/>
</dbReference>